<accession>A0A7I8W670</accession>
<name>A0A7I8W670_9ANNE</name>
<dbReference type="Proteomes" id="UP000549394">
    <property type="component" value="Unassembled WGS sequence"/>
</dbReference>
<protein>
    <submittedName>
        <fullName evidence="3">DgyrCDS12356</fullName>
    </submittedName>
</protein>
<keyword evidence="2" id="KW-0472">Membrane</keyword>
<keyword evidence="2" id="KW-1133">Transmembrane helix</keyword>
<keyword evidence="1" id="KW-0175">Coiled coil</keyword>
<organism evidence="3 4">
    <name type="scientific">Dimorphilus gyrociliatus</name>
    <dbReference type="NCBI Taxonomy" id="2664684"/>
    <lineage>
        <taxon>Eukaryota</taxon>
        <taxon>Metazoa</taxon>
        <taxon>Spiralia</taxon>
        <taxon>Lophotrochozoa</taxon>
        <taxon>Annelida</taxon>
        <taxon>Polychaeta</taxon>
        <taxon>Polychaeta incertae sedis</taxon>
        <taxon>Dinophilidae</taxon>
        <taxon>Dimorphilus</taxon>
    </lineage>
</organism>
<comment type="caution">
    <text evidence="3">The sequence shown here is derived from an EMBL/GenBank/DDBJ whole genome shotgun (WGS) entry which is preliminary data.</text>
</comment>
<reference evidence="3 4" key="1">
    <citation type="submission" date="2020-08" db="EMBL/GenBank/DDBJ databases">
        <authorList>
            <person name="Hejnol A."/>
        </authorList>
    </citation>
    <scope>NUCLEOTIDE SEQUENCE [LARGE SCALE GENOMIC DNA]</scope>
</reference>
<dbReference type="EMBL" id="CAJFCJ010000020">
    <property type="protein sequence ID" value="CAD5124050.1"/>
    <property type="molecule type" value="Genomic_DNA"/>
</dbReference>
<dbReference type="Pfam" id="PF14023">
    <property type="entry name" value="Bestrophin-like"/>
    <property type="match status" value="1"/>
</dbReference>
<feature type="transmembrane region" description="Helical" evidence="2">
    <location>
        <begin position="169"/>
        <end position="192"/>
    </location>
</feature>
<sequence>MNISKGSLRRILASNLHIPEPESGQKGYCTGKLDPNDRPSLWEIFIPPFGLTCIIFFGLFCLWLKDFIKDCQFGRKDLQPTSYSEEEIENMKRECNGNEVHNENITKRALYSDFDLEVLDDFILNTNHPKNLIAIAIPPIASLVCCTILLFIYTPMIDCLWPEVKKPDINTGISCFLAPAGLVYALSFGFMFQQTYGKQTEILTKVTHEFSLLDQILTMSKSLKLPTQKHLLALYKSVKNEAIFTILQLQNDKDVESFRNQPPIDIKVQIWNIIDILRDASLHPETKFNVNSVLCDKMISYIIELNNICVDRMGTIHSRIHPIKWIFLESLGLAALFGVTVVDAQSRRMELAMCELTIFSVSMLCFVLADLDYPFHGFFRIDLSVLPDVVKRIETLYEEAKSVMEKEEEVIQCLNSTMAKKFLNGYQESMNVNRGDKENTDEKSSV</sequence>
<evidence type="ECO:0000256" key="2">
    <source>
        <dbReference type="SAM" id="Phobius"/>
    </source>
</evidence>
<dbReference type="AlphaFoldDB" id="A0A7I8W670"/>
<evidence type="ECO:0000256" key="1">
    <source>
        <dbReference type="SAM" id="Coils"/>
    </source>
</evidence>
<gene>
    <name evidence="3" type="ORF">DGYR_LOCUS11650</name>
</gene>
<keyword evidence="2" id="KW-0812">Transmembrane</keyword>
<proteinExistence type="predicted"/>
<dbReference type="InterPro" id="IPR025333">
    <property type="entry name" value="DUF4239"/>
</dbReference>
<feature type="transmembrane region" description="Helical" evidence="2">
    <location>
        <begin position="44"/>
        <end position="64"/>
    </location>
</feature>
<keyword evidence="4" id="KW-1185">Reference proteome</keyword>
<feature type="coiled-coil region" evidence="1">
    <location>
        <begin position="390"/>
        <end position="417"/>
    </location>
</feature>
<evidence type="ECO:0000313" key="3">
    <source>
        <dbReference type="EMBL" id="CAD5124050.1"/>
    </source>
</evidence>
<feature type="transmembrane region" description="Helical" evidence="2">
    <location>
        <begin position="132"/>
        <end position="157"/>
    </location>
</feature>
<dbReference type="OrthoDB" id="10020794at2759"/>
<feature type="transmembrane region" description="Helical" evidence="2">
    <location>
        <begin position="325"/>
        <end position="344"/>
    </location>
</feature>
<evidence type="ECO:0000313" key="4">
    <source>
        <dbReference type="Proteomes" id="UP000549394"/>
    </source>
</evidence>